<gene>
    <name evidence="1" type="ORF">NCTC11801_04615</name>
</gene>
<protein>
    <submittedName>
        <fullName evidence="1">Uncharacterized protein</fullName>
    </submittedName>
</protein>
<dbReference type="RefSeq" id="WP_115168180.1">
    <property type="nucleotide sequence ID" value="NZ_CP077317.1"/>
</dbReference>
<dbReference type="Proteomes" id="UP000254208">
    <property type="component" value="Unassembled WGS sequence"/>
</dbReference>
<dbReference type="AlphaFoldDB" id="A0A379FYY9"/>
<evidence type="ECO:0000313" key="2">
    <source>
        <dbReference type="Proteomes" id="UP000254208"/>
    </source>
</evidence>
<organism evidence="1 2">
    <name type="scientific">Providencia rettgeri</name>
    <dbReference type="NCBI Taxonomy" id="587"/>
    <lineage>
        <taxon>Bacteria</taxon>
        <taxon>Pseudomonadati</taxon>
        <taxon>Pseudomonadota</taxon>
        <taxon>Gammaproteobacteria</taxon>
        <taxon>Enterobacterales</taxon>
        <taxon>Morganellaceae</taxon>
        <taxon>Providencia</taxon>
    </lineage>
</organism>
<dbReference type="GeneID" id="93671093"/>
<evidence type="ECO:0000313" key="1">
    <source>
        <dbReference type="EMBL" id="SUC33573.1"/>
    </source>
</evidence>
<reference evidence="1 2" key="1">
    <citation type="submission" date="2018-06" db="EMBL/GenBank/DDBJ databases">
        <authorList>
            <consortium name="Pathogen Informatics"/>
            <person name="Doyle S."/>
        </authorList>
    </citation>
    <scope>NUCLEOTIDE SEQUENCE [LARGE SCALE GENOMIC DNA]</scope>
    <source>
        <strain evidence="1 2">NCTC11801</strain>
    </source>
</reference>
<dbReference type="EMBL" id="UGTZ01000001">
    <property type="protein sequence ID" value="SUC33573.1"/>
    <property type="molecule type" value="Genomic_DNA"/>
</dbReference>
<sequence>MEIKIEMSEPKEFNKTKTACSDEFSVIKRLRALSAAKHDIKQDIISVMNKAIVTYGLSPLDVDFIICELSSDVREACAENALGTRGKGIHCMSDIPMDDDVLF</sequence>
<name>A0A379FYY9_PRORE</name>
<proteinExistence type="predicted"/>
<accession>A0A379FYY9</accession>